<evidence type="ECO:0000313" key="2">
    <source>
        <dbReference type="Proteomes" id="UP000435802"/>
    </source>
</evidence>
<dbReference type="Proteomes" id="UP000435802">
    <property type="component" value="Unassembled WGS sequence"/>
</dbReference>
<reference evidence="1 2" key="1">
    <citation type="submission" date="2019-12" db="EMBL/GenBank/DDBJ databases">
        <title>Shinella kummerowiae sp. nov., a symbiotic bacterium isolated from root nodules of the herbal legume Kummerowia stipulacea.</title>
        <authorList>
            <person name="Gao J."/>
        </authorList>
    </citation>
    <scope>NUCLEOTIDE SEQUENCE [LARGE SCALE GENOMIC DNA]</scope>
    <source>
        <strain evidence="1 2">CCBAU 25048</strain>
    </source>
</reference>
<accession>A0A6N8S5S5</accession>
<keyword evidence="2" id="KW-1185">Reference proteome</keyword>
<organism evidence="1 2">
    <name type="scientific">Shinella kummerowiae</name>
    <dbReference type="NCBI Taxonomy" id="417745"/>
    <lineage>
        <taxon>Bacteria</taxon>
        <taxon>Pseudomonadati</taxon>
        <taxon>Pseudomonadota</taxon>
        <taxon>Alphaproteobacteria</taxon>
        <taxon>Hyphomicrobiales</taxon>
        <taxon>Rhizobiaceae</taxon>
        <taxon>Shinella</taxon>
    </lineage>
</organism>
<name>A0A6N8S5S5_9HYPH</name>
<dbReference type="RefSeq" id="WP_160857339.1">
    <property type="nucleotide sequence ID" value="NZ_WUMK01000001.1"/>
</dbReference>
<evidence type="ECO:0008006" key="3">
    <source>
        <dbReference type="Google" id="ProtNLM"/>
    </source>
</evidence>
<protein>
    <recommendedName>
        <fullName evidence="3">HEPN domain-containing protein</fullName>
    </recommendedName>
</protein>
<dbReference type="AlphaFoldDB" id="A0A6N8S5S5"/>
<sequence>MPMEMTLYEAFLCDPDTRLIRPAQDDTPSIDFKFDGGWRECRIWEGYFDASLILIRKALEEEPRGHNLIFPALFNLRHALEVALKWHIGHAGGVVPKHVGHNLDILISALRQTAYDLDDETTYISDSMLNCISELSLIDPRSVTFRYSTEANGSPIRISPQRWDLLRLYFMVDTLSLWFDGLSDQIDRTWLEQ</sequence>
<comment type="caution">
    <text evidence="1">The sequence shown here is derived from an EMBL/GenBank/DDBJ whole genome shotgun (WGS) entry which is preliminary data.</text>
</comment>
<dbReference type="OrthoDB" id="7833188at2"/>
<evidence type="ECO:0000313" key="1">
    <source>
        <dbReference type="EMBL" id="MXN44394.1"/>
    </source>
</evidence>
<gene>
    <name evidence="1" type="ORF">GR138_04275</name>
</gene>
<dbReference type="EMBL" id="WUMK01000001">
    <property type="protein sequence ID" value="MXN44394.1"/>
    <property type="molecule type" value="Genomic_DNA"/>
</dbReference>
<proteinExistence type="predicted"/>